<dbReference type="OrthoDB" id="6384861at2"/>
<dbReference type="Proteomes" id="UP000321907">
    <property type="component" value="Unassembled WGS sequence"/>
</dbReference>
<dbReference type="RefSeq" id="WP_147932196.1">
    <property type="nucleotide sequence ID" value="NZ_VOXD01000034.1"/>
</dbReference>
<keyword evidence="2" id="KW-1185">Reference proteome</keyword>
<accession>A0A5C7FA26</accession>
<dbReference type="EMBL" id="VOXD01000034">
    <property type="protein sequence ID" value="TXF87631.1"/>
    <property type="molecule type" value="Genomic_DNA"/>
</dbReference>
<name>A0A5C7FA26_9BACT</name>
<dbReference type="PROSITE" id="PS51257">
    <property type="entry name" value="PROKAR_LIPOPROTEIN"/>
    <property type="match status" value="1"/>
</dbReference>
<comment type="caution">
    <text evidence="1">The sequence shown here is derived from an EMBL/GenBank/DDBJ whole genome shotgun (WGS) entry which is preliminary data.</text>
</comment>
<evidence type="ECO:0008006" key="3">
    <source>
        <dbReference type="Google" id="ProtNLM"/>
    </source>
</evidence>
<organism evidence="1 2">
    <name type="scientific">Neolewinella aurantiaca</name>
    <dbReference type="NCBI Taxonomy" id="2602767"/>
    <lineage>
        <taxon>Bacteria</taxon>
        <taxon>Pseudomonadati</taxon>
        <taxon>Bacteroidota</taxon>
        <taxon>Saprospiria</taxon>
        <taxon>Saprospirales</taxon>
        <taxon>Lewinellaceae</taxon>
        <taxon>Neolewinella</taxon>
    </lineage>
</organism>
<proteinExistence type="predicted"/>
<protein>
    <recommendedName>
        <fullName evidence="3">DUF4380 domain-containing protein</fullName>
    </recommendedName>
</protein>
<reference evidence="1 2" key="1">
    <citation type="submission" date="2019-08" db="EMBL/GenBank/DDBJ databases">
        <title>Lewinella sp. strain SSH13 Genome sequencing and assembly.</title>
        <authorList>
            <person name="Kim I."/>
        </authorList>
    </citation>
    <scope>NUCLEOTIDE SEQUENCE [LARGE SCALE GENOMIC DNA]</scope>
    <source>
        <strain evidence="1 2">SSH13</strain>
    </source>
</reference>
<dbReference type="AlphaFoldDB" id="A0A5C7FA26"/>
<gene>
    <name evidence="1" type="ORF">FUA23_18190</name>
</gene>
<evidence type="ECO:0000313" key="2">
    <source>
        <dbReference type="Proteomes" id="UP000321907"/>
    </source>
</evidence>
<evidence type="ECO:0000313" key="1">
    <source>
        <dbReference type="EMBL" id="TXF87631.1"/>
    </source>
</evidence>
<sequence length="278" mass="31586">MRLTSTTSLFFLLLMVACQKPDDSPAPPYTMTRGRISITVEPALGGRISSLIYNGKEILKTTRDNDNLQWGSTVWTSPQSDWNWPPPAAFDSEPYTLTELSEHRIMMEGPRDSTTSLRMRKRIVLGPDSDIGLTYWVTNEGVSGRNVALWENTRLPYEGTFEFVADTVWTQRDSVEFDFRDSVRIVTLDERHTAEGKLFANMPTGEAVYQNNGLKLTKYTVVKDLYRTPPGEAPLEIYLAPEHKFFEFELVGDYRNIGPGESNNVRLKWKLEESASGD</sequence>